<feature type="transmembrane region" description="Helical" evidence="2">
    <location>
        <begin position="102"/>
        <end position="121"/>
    </location>
</feature>
<evidence type="ECO:0000256" key="1">
    <source>
        <dbReference type="SAM" id="MobiDB-lite"/>
    </source>
</evidence>
<reference evidence="3 4" key="1">
    <citation type="submission" date="2017-11" db="EMBL/GenBank/DDBJ databases">
        <title>The genome of Rhizophagus clarus HR1 reveals common genetic basis of auxotrophy among arbuscular mycorrhizal fungi.</title>
        <authorList>
            <person name="Kobayashi Y."/>
        </authorList>
    </citation>
    <scope>NUCLEOTIDE SEQUENCE [LARGE SCALE GENOMIC DNA]</scope>
    <source>
        <strain evidence="3 4">HR1</strain>
    </source>
</reference>
<accession>A0A2Z6R6Z9</accession>
<feature type="transmembrane region" description="Helical" evidence="2">
    <location>
        <begin position="133"/>
        <end position="156"/>
    </location>
</feature>
<sequence>MANGNHGNNENNGDAYEGNGNNIPYHLRRTYESLTRRQREIYDALPTRESKILNLETLIEERKKSEIGSEVMSCVIYTFITCLIISIYGFYFKSEEESTKYFIVLLNSIYYLAKILILGITMERLGILYNNKVRFYTAIPNIVCTSLAIFLGIFVLSPTISISLVNVGIDIAKVIVKFYG</sequence>
<evidence type="ECO:0000313" key="4">
    <source>
        <dbReference type="Proteomes" id="UP000247702"/>
    </source>
</evidence>
<name>A0A2Z6R6Z9_9GLOM</name>
<keyword evidence="2" id="KW-0472">Membrane</keyword>
<gene>
    <name evidence="3" type="ORF">RclHR1_03110025</name>
</gene>
<keyword evidence="4" id="KW-1185">Reference proteome</keyword>
<keyword evidence="2" id="KW-1133">Transmembrane helix</keyword>
<dbReference type="EMBL" id="BEXD01002347">
    <property type="protein sequence ID" value="GBB97993.1"/>
    <property type="molecule type" value="Genomic_DNA"/>
</dbReference>
<evidence type="ECO:0000256" key="2">
    <source>
        <dbReference type="SAM" id="Phobius"/>
    </source>
</evidence>
<proteinExistence type="predicted"/>
<comment type="caution">
    <text evidence="3">The sequence shown here is derived from an EMBL/GenBank/DDBJ whole genome shotgun (WGS) entry which is preliminary data.</text>
</comment>
<feature type="compositionally biased region" description="Low complexity" evidence="1">
    <location>
        <begin position="1"/>
        <end position="13"/>
    </location>
</feature>
<keyword evidence="2" id="KW-0812">Transmembrane</keyword>
<evidence type="ECO:0000313" key="3">
    <source>
        <dbReference type="EMBL" id="GBB97993.1"/>
    </source>
</evidence>
<feature type="transmembrane region" description="Helical" evidence="2">
    <location>
        <begin position="71"/>
        <end position="90"/>
    </location>
</feature>
<protein>
    <submittedName>
        <fullName evidence="3">Uncharacterized protein</fullName>
    </submittedName>
</protein>
<dbReference type="Proteomes" id="UP000247702">
    <property type="component" value="Unassembled WGS sequence"/>
</dbReference>
<dbReference type="AlphaFoldDB" id="A0A2Z6R6Z9"/>
<feature type="region of interest" description="Disordered" evidence="1">
    <location>
        <begin position="1"/>
        <end position="21"/>
    </location>
</feature>
<organism evidence="3 4">
    <name type="scientific">Rhizophagus clarus</name>
    <dbReference type="NCBI Taxonomy" id="94130"/>
    <lineage>
        <taxon>Eukaryota</taxon>
        <taxon>Fungi</taxon>
        <taxon>Fungi incertae sedis</taxon>
        <taxon>Mucoromycota</taxon>
        <taxon>Glomeromycotina</taxon>
        <taxon>Glomeromycetes</taxon>
        <taxon>Glomerales</taxon>
        <taxon>Glomeraceae</taxon>
        <taxon>Rhizophagus</taxon>
    </lineage>
</organism>